<evidence type="ECO:0000313" key="2">
    <source>
        <dbReference type="EMBL" id="KXJ85055.1"/>
    </source>
</evidence>
<dbReference type="Proteomes" id="UP000070501">
    <property type="component" value="Unassembled WGS sequence"/>
</dbReference>
<reference evidence="3" key="1">
    <citation type="submission" date="2016-02" db="EMBL/GenBank/DDBJ databases">
        <title>Draft genome sequence of Microdochium bolleyi, a fungal endophyte of beachgrass.</title>
        <authorList>
            <consortium name="DOE Joint Genome Institute"/>
            <person name="David A.S."/>
            <person name="May G."/>
            <person name="Haridas S."/>
            <person name="Lim J."/>
            <person name="Wang M."/>
            <person name="Labutti K."/>
            <person name="Lipzen A."/>
            <person name="Barry K."/>
            <person name="Grigoriev I.V."/>
        </authorList>
    </citation>
    <scope>NUCLEOTIDE SEQUENCE [LARGE SCALE GENOMIC DNA]</scope>
    <source>
        <strain evidence="3">J235TASD1</strain>
    </source>
</reference>
<dbReference type="InParanoid" id="A0A136IJA1"/>
<feature type="region of interest" description="Disordered" evidence="1">
    <location>
        <begin position="125"/>
        <end position="230"/>
    </location>
</feature>
<keyword evidence="3" id="KW-1185">Reference proteome</keyword>
<sequence>MMTPVETATNLATLETHLKRAVLKCQRAPDGLDEYLKDNTQAHQTTDEAMFKAGANLTIWLAVWELRAEKSLHLSTDEATMKIFVHEALKISASETVKTLVVHTFNKGARAPYRKAALEKRGYKDPTNNAIISPSPIYDSTPTHPSERRCTSIELDTPLATRPPARPIQRAMTTASPISDPSPSRPRKRRCATNDLDTPSATQPPARPIILSPEVESRRYGTPPQARGVPMRAHVPVDDATYHWPYEFRAQSESLPGVFGDFLCMSIPRVGELAMVWTNFPGNPADSSLLIEIDPMRVIAFAKELFHTTMIETEGRRCIVDVRTGVEIVIIDHVILRNASKAAIDYLFGPTVGRLYQTSPHFKDHESYSGSHTRCLTMTVPGKPELPARLEMFMGAEELTTLMVKLLKV</sequence>
<gene>
    <name evidence="2" type="ORF">Micbo1qcDRAFT_62919</name>
</gene>
<protein>
    <submittedName>
        <fullName evidence="2">Uncharacterized protein</fullName>
    </submittedName>
</protein>
<accession>A0A136IJA1</accession>
<evidence type="ECO:0000256" key="1">
    <source>
        <dbReference type="SAM" id="MobiDB-lite"/>
    </source>
</evidence>
<evidence type="ECO:0000313" key="3">
    <source>
        <dbReference type="Proteomes" id="UP000070501"/>
    </source>
</evidence>
<name>A0A136IJA1_9PEZI</name>
<dbReference type="STRING" id="196109.A0A136IJA1"/>
<organism evidence="2 3">
    <name type="scientific">Microdochium bolleyi</name>
    <dbReference type="NCBI Taxonomy" id="196109"/>
    <lineage>
        <taxon>Eukaryota</taxon>
        <taxon>Fungi</taxon>
        <taxon>Dikarya</taxon>
        <taxon>Ascomycota</taxon>
        <taxon>Pezizomycotina</taxon>
        <taxon>Sordariomycetes</taxon>
        <taxon>Xylariomycetidae</taxon>
        <taxon>Xylariales</taxon>
        <taxon>Microdochiaceae</taxon>
        <taxon>Microdochium</taxon>
    </lineage>
</organism>
<feature type="compositionally biased region" description="Polar residues" evidence="1">
    <location>
        <begin position="126"/>
        <end position="144"/>
    </location>
</feature>
<proteinExistence type="predicted"/>
<dbReference type="EMBL" id="KQ964299">
    <property type="protein sequence ID" value="KXJ85055.1"/>
    <property type="molecule type" value="Genomic_DNA"/>
</dbReference>
<dbReference type="AlphaFoldDB" id="A0A136IJA1"/>